<evidence type="ECO:0000313" key="3">
    <source>
        <dbReference type="RefSeq" id="XP_025406204.1"/>
    </source>
</evidence>
<dbReference type="Proteomes" id="UP000694846">
    <property type="component" value="Unplaced"/>
</dbReference>
<name>A0A2S2QSZ7_9HEMI</name>
<evidence type="ECO:0000313" key="1">
    <source>
        <dbReference type="EMBL" id="MBY80854.1"/>
    </source>
</evidence>
<organism evidence="1">
    <name type="scientific">Sipha flava</name>
    <name type="common">yellow sugarcane aphid</name>
    <dbReference type="NCBI Taxonomy" id="143950"/>
    <lineage>
        <taxon>Eukaryota</taxon>
        <taxon>Metazoa</taxon>
        <taxon>Ecdysozoa</taxon>
        <taxon>Arthropoda</taxon>
        <taxon>Hexapoda</taxon>
        <taxon>Insecta</taxon>
        <taxon>Pterygota</taxon>
        <taxon>Neoptera</taxon>
        <taxon>Paraneoptera</taxon>
        <taxon>Hemiptera</taxon>
        <taxon>Sternorrhyncha</taxon>
        <taxon>Aphidomorpha</taxon>
        <taxon>Aphidoidea</taxon>
        <taxon>Aphididae</taxon>
        <taxon>Sipha</taxon>
    </lineage>
</organism>
<keyword evidence="2" id="KW-1185">Reference proteome</keyword>
<reference evidence="1" key="1">
    <citation type="submission" date="2018-04" db="EMBL/GenBank/DDBJ databases">
        <title>Transcriptome assembly of Sipha flava.</title>
        <authorList>
            <person name="Scully E.D."/>
            <person name="Geib S.M."/>
            <person name="Palmer N.A."/>
            <person name="Koch K."/>
            <person name="Bradshaw J."/>
            <person name="Heng-Moss T."/>
            <person name="Sarath G."/>
        </authorList>
    </citation>
    <scope>NUCLEOTIDE SEQUENCE</scope>
</reference>
<proteinExistence type="predicted"/>
<dbReference type="RefSeq" id="XP_025406204.1">
    <property type="nucleotide sequence ID" value="XM_025550419.1"/>
</dbReference>
<gene>
    <name evidence="3" type="primary">LOC112680350</name>
    <name evidence="1" type="ORF">g.107025</name>
</gene>
<protein>
    <submittedName>
        <fullName evidence="3">Uncharacterized protein LOC112680350</fullName>
    </submittedName>
</protein>
<dbReference type="EMBL" id="GGMS01011651">
    <property type="protein sequence ID" value="MBY80854.1"/>
    <property type="molecule type" value="Transcribed_RNA"/>
</dbReference>
<dbReference type="GeneID" id="112680350"/>
<reference evidence="3" key="2">
    <citation type="submission" date="2025-04" db="UniProtKB">
        <authorList>
            <consortium name="RefSeq"/>
        </authorList>
    </citation>
    <scope>IDENTIFICATION</scope>
    <source>
        <tissue evidence="3">Whole body</tissue>
    </source>
</reference>
<accession>A0A2S2QSZ7</accession>
<sequence length="107" mass="11917">MIPSRKLSLLTFQQKLADEKKKPVGIATKLIRSEPPPLVIEGLTKANRFRLICSAGAVLEVIEDNNEHDPKLLEMWSDYLKNLLLTAAIVSQSSDEPPIQESGESFD</sequence>
<evidence type="ECO:0000313" key="2">
    <source>
        <dbReference type="Proteomes" id="UP000694846"/>
    </source>
</evidence>
<dbReference type="AlphaFoldDB" id="A0A2S2QSZ7"/>